<keyword evidence="4 7" id="KW-0472">Membrane</keyword>
<keyword evidence="5 7" id="KW-0456">Lyase</keyword>
<keyword evidence="3 7" id="KW-1133">Transmembrane helix</keyword>
<dbReference type="PANTHER" id="PTHR30518">
    <property type="entry name" value="ENDOLYTIC MUREIN TRANSGLYCOSYLASE"/>
    <property type="match status" value="1"/>
</dbReference>
<dbReference type="KEGG" id="malk:MalAC0309_1389"/>
<evidence type="ECO:0000256" key="7">
    <source>
        <dbReference type="HAMAP-Rule" id="MF_02065"/>
    </source>
</evidence>
<protein>
    <recommendedName>
        <fullName evidence="7">Endolytic murein transglycosylase</fullName>
        <ecNumber evidence="7">4.2.2.29</ecNumber>
    </recommendedName>
    <alternativeName>
        <fullName evidence="7">Peptidoglycan lytic transglycosylase</fullName>
    </alternativeName>
    <alternativeName>
        <fullName evidence="7">Peptidoglycan polymerization terminase</fullName>
    </alternativeName>
</protein>
<dbReference type="AlphaFoldDB" id="A0A0U5CFK2"/>
<reference evidence="10" key="1">
    <citation type="submission" date="2015-12" db="EMBL/GenBank/DDBJ databases">
        <authorList>
            <person name="Shamseldin A."/>
            <person name="Moawad H."/>
            <person name="Abd El-Rahim W.M."/>
            <person name="Sadowsky M.J."/>
        </authorList>
    </citation>
    <scope>NUCLEOTIDE SEQUENCE [LARGE SCALE GENOMIC DNA]</scope>
    <source>
        <strain evidence="10">JAM AC0309</strain>
    </source>
</reference>
<dbReference type="Proteomes" id="UP000218965">
    <property type="component" value="Chromosome"/>
</dbReference>
<keyword evidence="6 7" id="KW-0961">Cell wall biogenesis/degradation</keyword>
<sequence>MTDSRPDSAGADANDDAWDAIFRTQPSDEPEAAAPPPTAAAPQSRREARAVGGRLSRSRGDAGAGAPPKKRRRKWPWVLLAVFLLLLGGAGAAAYWAWSNYEPQIRSLLGIELPNDYEGAGNGTEVLFAIKPGDIGSDVATNLVDAGVTMTFDAFYDLLLADPSIQFQPGTYELQEQMSAQAALDILRDPENIITIRALVREGLRAGEVFAALSDATGVPIEDYETVADDLAALGIPDEAPNIEGYLFPATYTFEPGGTAFDHIQRMVNETFSRLDARGVAAEDRHEVLTIASLIQREARLDEDFFRVSRVIQNRLEIDMMLQFDSATQYGAGDTGSVWSSADALEADNPYNTYAIVGLPIGPIAAPGDLAIDAALNPAEGDWIYFVTVNLATGETQFSVTLAEHEQGVERLRAWCRESDENAQFCA</sequence>
<evidence type="ECO:0000256" key="2">
    <source>
        <dbReference type="ARBA" id="ARBA00022692"/>
    </source>
</evidence>
<feature type="region of interest" description="Disordered" evidence="8">
    <location>
        <begin position="1"/>
        <end position="69"/>
    </location>
</feature>
<comment type="function">
    <text evidence="7">Functions as a peptidoglycan terminase that cleaves nascent peptidoglycan strands endolytically to terminate their elongation.</text>
</comment>
<reference evidence="9 10" key="2">
    <citation type="submission" date="2016-01" db="EMBL/GenBank/DDBJ databases">
        <title>Microcella alkaliphila JAM AC0309 whole genome shotgun sequence.</title>
        <authorList>
            <person name="Kurata A."/>
            <person name="Hirose Y."/>
            <person name="Kishimoto N."/>
            <person name="Kobayashi T."/>
        </authorList>
    </citation>
    <scope>NUCLEOTIDE SEQUENCE [LARGE SCALE GENOMIC DNA]</scope>
    <source>
        <strain evidence="9 10">JAM AC0309</strain>
    </source>
</reference>
<evidence type="ECO:0000256" key="6">
    <source>
        <dbReference type="ARBA" id="ARBA00023316"/>
    </source>
</evidence>
<dbReference type="EC" id="4.2.2.29" evidence="7"/>
<keyword evidence="1 7" id="KW-1003">Cell membrane</keyword>
<dbReference type="GO" id="GO:0008932">
    <property type="term" value="F:lytic endotransglycosylase activity"/>
    <property type="evidence" value="ECO:0007669"/>
    <property type="project" value="UniProtKB-UniRule"/>
</dbReference>
<proteinExistence type="inferred from homology"/>
<dbReference type="Pfam" id="PF02618">
    <property type="entry name" value="YceG"/>
    <property type="match status" value="1"/>
</dbReference>
<evidence type="ECO:0000256" key="5">
    <source>
        <dbReference type="ARBA" id="ARBA00023239"/>
    </source>
</evidence>
<organism evidence="9 10">
    <name type="scientific">Microcella alkaliphila</name>
    <dbReference type="NCBI Taxonomy" id="279828"/>
    <lineage>
        <taxon>Bacteria</taxon>
        <taxon>Bacillati</taxon>
        <taxon>Actinomycetota</taxon>
        <taxon>Actinomycetes</taxon>
        <taxon>Micrococcales</taxon>
        <taxon>Microbacteriaceae</taxon>
        <taxon>Microcella</taxon>
    </lineage>
</organism>
<evidence type="ECO:0000256" key="8">
    <source>
        <dbReference type="SAM" id="MobiDB-lite"/>
    </source>
</evidence>
<dbReference type="CDD" id="cd08010">
    <property type="entry name" value="MltG_like"/>
    <property type="match status" value="1"/>
</dbReference>
<dbReference type="PANTHER" id="PTHR30518:SF2">
    <property type="entry name" value="ENDOLYTIC MUREIN TRANSGLYCOSYLASE"/>
    <property type="match status" value="1"/>
</dbReference>
<feature type="site" description="Important for catalytic activity" evidence="7">
    <location>
        <position position="298"/>
    </location>
</feature>
<dbReference type="Gene3D" id="3.30.1490.480">
    <property type="entry name" value="Endolytic murein transglycosylase"/>
    <property type="match status" value="1"/>
</dbReference>
<dbReference type="HAMAP" id="MF_02065">
    <property type="entry name" value="MltG"/>
    <property type="match status" value="1"/>
</dbReference>
<comment type="subcellular location">
    <subcellularLocation>
        <location evidence="7">Cell membrane</location>
        <topology evidence="7">Single-pass membrane protein</topology>
    </subcellularLocation>
</comment>
<dbReference type="InterPro" id="IPR003770">
    <property type="entry name" value="MLTG-like"/>
</dbReference>
<dbReference type="GO" id="GO:0009252">
    <property type="term" value="P:peptidoglycan biosynthetic process"/>
    <property type="evidence" value="ECO:0007669"/>
    <property type="project" value="UniProtKB-UniRule"/>
</dbReference>
<accession>A0A0U5CFK2</accession>
<evidence type="ECO:0000256" key="1">
    <source>
        <dbReference type="ARBA" id="ARBA00022475"/>
    </source>
</evidence>
<comment type="similarity">
    <text evidence="7">Belongs to the transglycosylase MltG family.</text>
</comment>
<feature type="transmembrane region" description="Helical" evidence="7">
    <location>
        <begin position="77"/>
        <end position="98"/>
    </location>
</feature>
<dbReference type="GO" id="GO:0005886">
    <property type="term" value="C:plasma membrane"/>
    <property type="evidence" value="ECO:0007669"/>
    <property type="project" value="UniProtKB-SubCell"/>
</dbReference>
<evidence type="ECO:0000256" key="4">
    <source>
        <dbReference type="ARBA" id="ARBA00023136"/>
    </source>
</evidence>
<dbReference type="GO" id="GO:0071555">
    <property type="term" value="P:cell wall organization"/>
    <property type="evidence" value="ECO:0007669"/>
    <property type="project" value="UniProtKB-KW"/>
</dbReference>
<gene>
    <name evidence="7" type="primary">mltG</name>
    <name evidence="9" type="ORF">MalAC0309_1389</name>
</gene>
<evidence type="ECO:0000256" key="3">
    <source>
        <dbReference type="ARBA" id="ARBA00022989"/>
    </source>
</evidence>
<evidence type="ECO:0000313" key="10">
    <source>
        <dbReference type="Proteomes" id="UP000218965"/>
    </source>
</evidence>
<evidence type="ECO:0000313" key="9">
    <source>
        <dbReference type="EMBL" id="BAU32242.1"/>
    </source>
</evidence>
<comment type="catalytic activity">
    <reaction evidence="7">
        <text>a peptidoglycan chain = a peptidoglycan chain with N-acetyl-1,6-anhydromuramyl-[peptide] at the reducing end + a peptidoglycan chain with N-acetylglucosamine at the non-reducing end.</text>
        <dbReference type="EC" id="4.2.2.29"/>
    </reaction>
</comment>
<keyword evidence="2 7" id="KW-0812">Transmembrane</keyword>
<dbReference type="EMBL" id="AP017315">
    <property type="protein sequence ID" value="BAU32242.1"/>
    <property type="molecule type" value="Genomic_DNA"/>
</dbReference>
<dbReference type="RefSeq" id="WP_161494094.1">
    <property type="nucleotide sequence ID" value="NZ_AP017315.1"/>
</dbReference>
<name>A0A0U5CFK2_9MICO</name>
<dbReference type="NCBIfam" id="TIGR00247">
    <property type="entry name" value="endolytic transglycosylase MltG"/>
    <property type="match status" value="1"/>
</dbReference>